<protein>
    <recommendedName>
        <fullName evidence="2">Probable nitronate monooxygenase</fullName>
    </recommendedName>
</protein>
<evidence type="ECO:0000256" key="1">
    <source>
        <dbReference type="ARBA" id="ARBA00003535"/>
    </source>
</evidence>
<reference evidence="6" key="2">
    <citation type="submission" date="2021-04" db="EMBL/GenBank/DDBJ databases">
        <authorList>
            <person name="Gilroy R."/>
        </authorList>
    </citation>
    <scope>NUCLEOTIDE SEQUENCE</scope>
    <source>
        <strain evidence="6">CHK192-8294</strain>
    </source>
</reference>
<comment type="function">
    <text evidence="1">Nitronate monooxygenase that uses molecular oxygen to catalyze the oxidative denitrification of alkyl nitronates. Acts on propionate 3-nitronate (P3N), the presumed physiological substrate. Probably functions in the detoxification of P3N, a metabolic poison produced by plants and fungi as a defense mechanism.</text>
</comment>
<dbReference type="InterPro" id="IPR013785">
    <property type="entry name" value="Aldolase_TIM"/>
</dbReference>
<evidence type="ECO:0000256" key="3">
    <source>
        <dbReference type="ARBA" id="ARBA00022630"/>
    </source>
</evidence>
<organism evidence="6 7">
    <name type="scientific">Candidatus Flavonifractor intestinigallinarum</name>
    <dbReference type="NCBI Taxonomy" id="2838586"/>
    <lineage>
        <taxon>Bacteria</taxon>
        <taxon>Bacillati</taxon>
        <taxon>Bacillota</taxon>
        <taxon>Clostridia</taxon>
        <taxon>Eubacteriales</taxon>
        <taxon>Oscillospiraceae</taxon>
        <taxon>Flavonifractor</taxon>
    </lineage>
</organism>
<dbReference type="GO" id="GO:0018580">
    <property type="term" value="F:nitronate monooxygenase activity"/>
    <property type="evidence" value="ECO:0007669"/>
    <property type="project" value="InterPro"/>
</dbReference>
<dbReference type="PANTHER" id="PTHR32332:SF20">
    <property type="entry name" value="2-NITROPROPANE DIOXYGENASE-LIKE PROTEIN"/>
    <property type="match status" value="1"/>
</dbReference>
<dbReference type="Gene3D" id="3.20.20.70">
    <property type="entry name" value="Aldolase class I"/>
    <property type="match status" value="1"/>
</dbReference>
<evidence type="ECO:0000256" key="4">
    <source>
        <dbReference type="ARBA" id="ARBA00022643"/>
    </source>
</evidence>
<evidence type="ECO:0000313" key="7">
    <source>
        <dbReference type="Proteomes" id="UP000823921"/>
    </source>
</evidence>
<name>A0A9D2SA55_9FIRM</name>
<keyword evidence="6" id="KW-0503">Monooxygenase</keyword>
<keyword evidence="3" id="KW-0285">Flavoprotein</keyword>
<dbReference type="Proteomes" id="UP000823921">
    <property type="component" value="Unassembled WGS sequence"/>
</dbReference>
<evidence type="ECO:0000256" key="5">
    <source>
        <dbReference type="ARBA" id="ARBA00023002"/>
    </source>
</evidence>
<reference evidence="6" key="1">
    <citation type="journal article" date="2021" name="PeerJ">
        <title>Extensive microbial diversity within the chicken gut microbiome revealed by metagenomics and culture.</title>
        <authorList>
            <person name="Gilroy R."/>
            <person name="Ravi A."/>
            <person name="Getino M."/>
            <person name="Pursley I."/>
            <person name="Horton D.L."/>
            <person name="Alikhan N.F."/>
            <person name="Baker D."/>
            <person name="Gharbi K."/>
            <person name="Hall N."/>
            <person name="Watson M."/>
            <person name="Adriaenssens E.M."/>
            <person name="Foster-Nyarko E."/>
            <person name="Jarju S."/>
            <person name="Secka A."/>
            <person name="Antonio M."/>
            <person name="Oren A."/>
            <person name="Chaudhuri R.R."/>
            <person name="La Ragione R."/>
            <person name="Hildebrand F."/>
            <person name="Pallen M.J."/>
        </authorList>
    </citation>
    <scope>NUCLEOTIDE SEQUENCE</scope>
    <source>
        <strain evidence="6">CHK192-8294</strain>
    </source>
</reference>
<evidence type="ECO:0000313" key="6">
    <source>
        <dbReference type="EMBL" id="HJB80238.1"/>
    </source>
</evidence>
<gene>
    <name evidence="6" type="ORF">H9712_04585</name>
</gene>
<accession>A0A9D2SA55</accession>
<keyword evidence="4" id="KW-0288">FMN</keyword>
<dbReference type="EMBL" id="DWXO01000047">
    <property type="protein sequence ID" value="HJB80238.1"/>
    <property type="molecule type" value="Genomic_DNA"/>
</dbReference>
<dbReference type="PANTHER" id="PTHR32332">
    <property type="entry name" value="2-NITROPROPANE DIOXYGENASE"/>
    <property type="match status" value="1"/>
</dbReference>
<dbReference type="SUPFAM" id="SSF51412">
    <property type="entry name" value="Inosine monophosphate dehydrogenase (IMPDH)"/>
    <property type="match status" value="1"/>
</dbReference>
<dbReference type="AlphaFoldDB" id="A0A9D2SA55"/>
<evidence type="ECO:0000256" key="2">
    <source>
        <dbReference type="ARBA" id="ARBA00013457"/>
    </source>
</evidence>
<dbReference type="InterPro" id="IPR004136">
    <property type="entry name" value="NMO"/>
</dbReference>
<proteinExistence type="predicted"/>
<comment type="caution">
    <text evidence="6">The sequence shown here is derived from an EMBL/GenBank/DDBJ whole genome shotgun (WGS) entry which is preliminary data.</text>
</comment>
<dbReference type="Pfam" id="PF03060">
    <property type="entry name" value="NMO"/>
    <property type="match status" value="1"/>
</dbReference>
<dbReference type="CDD" id="cd04730">
    <property type="entry name" value="NPD_like"/>
    <property type="match status" value="1"/>
</dbReference>
<keyword evidence="5" id="KW-0560">Oxidoreductase</keyword>
<sequence>MKASALCDLLHIQYPIMQGGMQWLATPSLAAAVSNAGGLGTINASLSENRQELIALIQRTRQLTDRPFALNISMLPHLAAGDRTDEFMEVAIQQQVPVIETSGRSPADYVPALHQAGCKVVHKVASVKHALKAEAAGVDAISMIGFEAGGHPGMDYVGTFVLLPSIVAAVKIPVLAGGGICDGKSYLAARALGASGVIMGTRFLACKECPLHENFKNVILQATEKDTFLVQKTIKNACRVWKNQACTKLYELEAHGNPTLQDVLYVVNGRRQRQCYESGDVQSGSFPVGQCVGRIHSILSAKEIIEEIVRDAEAQLKALL</sequence>